<reference evidence="3" key="1">
    <citation type="journal article" date="2020" name="Stud. Mycol.">
        <title>101 Dothideomycetes genomes: a test case for predicting lifestyles and emergence of pathogens.</title>
        <authorList>
            <person name="Haridas S."/>
            <person name="Albert R."/>
            <person name="Binder M."/>
            <person name="Bloem J."/>
            <person name="Labutti K."/>
            <person name="Salamov A."/>
            <person name="Andreopoulos B."/>
            <person name="Baker S."/>
            <person name="Barry K."/>
            <person name="Bills G."/>
            <person name="Bluhm B."/>
            <person name="Cannon C."/>
            <person name="Castanera R."/>
            <person name="Culley D."/>
            <person name="Daum C."/>
            <person name="Ezra D."/>
            <person name="Gonzalez J."/>
            <person name="Henrissat B."/>
            <person name="Kuo A."/>
            <person name="Liang C."/>
            <person name="Lipzen A."/>
            <person name="Lutzoni F."/>
            <person name="Magnuson J."/>
            <person name="Mondo S."/>
            <person name="Nolan M."/>
            <person name="Ohm R."/>
            <person name="Pangilinan J."/>
            <person name="Park H.-J."/>
            <person name="Ramirez L."/>
            <person name="Alfaro M."/>
            <person name="Sun H."/>
            <person name="Tritt A."/>
            <person name="Yoshinaga Y."/>
            <person name="Zwiers L.-H."/>
            <person name="Turgeon B."/>
            <person name="Goodwin S."/>
            <person name="Spatafora J."/>
            <person name="Crous P."/>
            <person name="Grigoriev I."/>
        </authorList>
    </citation>
    <scope>NUCLEOTIDE SEQUENCE</scope>
    <source>
        <strain evidence="3">CBS 122368</strain>
    </source>
</reference>
<dbReference type="InterPro" id="IPR040976">
    <property type="entry name" value="Pkinase_fungal"/>
</dbReference>
<evidence type="ECO:0000313" key="4">
    <source>
        <dbReference type="Proteomes" id="UP000800094"/>
    </source>
</evidence>
<dbReference type="Proteomes" id="UP000800094">
    <property type="component" value="Unassembled WGS sequence"/>
</dbReference>
<evidence type="ECO:0000313" key="3">
    <source>
        <dbReference type="EMBL" id="KAF2240285.1"/>
    </source>
</evidence>
<dbReference type="AlphaFoldDB" id="A0A6A6HQ83"/>
<feature type="compositionally biased region" description="Basic and acidic residues" evidence="1">
    <location>
        <begin position="20"/>
        <end position="38"/>
    </location>
</feature>
<evidence type="ECO:0000259" key="2">
    <source>
        <dbReference type="Pfam" id="PF17667"/>
    </source>
</evidence>
<dbReference type="OrthoDB" id="5584477at2759"/>
<feature type="domain" description="Fungal-type protein kinase" evidence="2">
    <location>
        <begin position="260"/>
        <end position="527"/>
    </location>
</feature>
<dbReference type="PANTHER" id="PTHR38248">
    <property type="entry name" value="FUNK1 6"/>
    <property type="match status" value="1"/>
</dbReference>
<keyword evidence="4" id="KW-1185">Reference proteome</keyword>
<dbReference type="Pfam" id="PF17667">
    <property type="entry name" value="Pkinase_fungal"/>
    <property type="match status" value="1"/>
</dbReference>
<name>A0A6A6HQ83_9PLEO</name>
<dbReference type="RefSeq" id="XP_033675289.1">
    <property type="nucleotide sequence ID" value="XM_033831772.1"/>
</dbReference>
<protein>
    <recommendedName>
        <fullName evidence="2">Fungal-type protein kinase domain-containing protein</fullName>
    </recommendedName>
</protein>
<proteinExistence type="predicted"/>
<accession>A0A6A6HQ83</accession>
<sequence length="557" mass="62633">MTTLSRSEILQSKPIGKGLDGFRETHTSNSKDIDKGNEGDEGEINILVDLMLALQSLPASRLLPSKRGNTALFNDLLSLNSAIFSGNHDTARIKPLLGAVLNKEPDEVIWDRVYDAVTESTPPPRPASSFPQTPWLRNTSSFANSTEHRKYVDKVLKEELGPMHVDIPSFFEAFFGEIAEPAARTPASEARRRPLAQLYQPVQGSTANRKLDVGFKQILVPGELKSNLSADIASKAWLDLGRYAREFDQLKDGLQFVSALRFNPSIITDGDVRYIKIERSNQKERLIIDKVMKQSRCVVGRATTCWKVHREGDESRSPLVVKDLWQFLERKEEGELLRKATNNDDDIRSNVRRGLDITQAKNCKLESLIAPLSLARRRISRKGQSSSAAGRKQSLSCTGALLPPSKQTCSTSLVKGSRATANRVHRRVIVQDYRKPIYKASSRVSLLAALEGYINRYESLHTRAGVLQYDISPNNLIHAFLINLNLAIKEQQEKSLEARGKTSTRAFMAIRVLLDNKNHSFMHDLESDQKLAELKLGLVSRERHFLNRITNAFTLYY</sequence>
<dbReference type="GeneID" id="54585102"/>
<feature type="region of interest" description="Disordered" evidence="1">
    <location>
        <begin position="15"/>
        <end position="39"/>
    </location>
</feature>
<dbReference type="PANTHER" id="PTHR38248:SF2">
    <property type="entry name" value="FUNK1 11"/>
    <property type="match status" value="1"/>
</dbReference>
<dbReference type="EMBL" id="ML987221">
    <property type="protein sequence ID" value="KAF2240285.1"/>
    <property type="molecule type" value="Genomic_DNA"/>
</dbReference>
<evidence type="ECO:0000256" key="1">
    <source>
        <dbReference type="SAM" id="MobiDB-lite"/>
    </source>
</evidence>
<gene>
    <name evidence="3" type="ORF">BU26DRAFT_545068</name>
</gene>
<organism evidence="3 4">
    <name type="scientific">Trematosphaeria pertusa</name>
    <dbReference type="NCBI Taxonomy" id="390896"/>
    <lineage>
        <taxon>Eukaryota</taxon>
        <taxon>Fungi</taxon>
        <taxon>Dikarya</taxon>
        <taxon>Ascomycota</taxon>
        <taxon>Pezizomycotina</taxon>
        <taxon>Dothideomycetes</taxon>
        <taxon>Pleosporomycetidae</taxon>
        <taxon>Pleosporales</taxon>
        <taxon>Massarineae</taxon>
        <taxon>Trematosphaeriaceae</taxon>
        <taxon>Trematosphaeria</taxon>
    </lineage>
</organism>